<reference evidence="1 2" key="1">
    <citation type="journal article" date="2018" name="Front. Microbiol.">
        <title>Genome-Wide Analysis of Corynespora cassiicola Leaf Fall Disease Putative Effectors.</title>
        <authorList>
            <person name="Lopez D."/>
            <person name="Ribeiro S."/>
            <person name="Label P."/>
            <person name="Fumanal B."/>
            <person name="Venisse J.S."/>
            <person name="Kohler A."/>
            <person name="de Oliveira R.R."/>
            <person name="Labutti K."/>
            <person name="Lipzen A."/>
            <person name="Lail K."/>
            <person name="Bauer D."/>
            <person name="Ohm R.A."/>
            <person name="Barry K.W."/>
            <person name="Spatafora J."/>
            <person name="Grigoriev I.V."/>
            <person name="Martin F.M."/>
            <person name="Pujade-Renaud V."/>
        </authorList>
    </citation>
    <scope>NUCLEOTIDE SEQUENCE [LARGE SCALE GENOMIC DNA]</scope>
    <source>
        <strain evidence="1 2">Philippines</strain>
    </source>
</reference>
<dbReference type="EMBL" id="KZ678133">
    <property type="protein sequence ID" value="PSN68754.1"/>
    <property type="molecule type" value="Genomic_DNA"/>
</dbReference>
<name>A0A2T2NTP0_CORCC</name>
<organism evidence="1 2">
    <name type="scientific">Corynespora cassiicola Philippines</name>
    <dbReference type="NCBI Taxonomy" id="1448308"/>
    <lineage>
        <taxon>Eukaryota</taxon>
        <taxon>Fungi</taxon>
        <taxon>Dikarya</taxon>
        <taxon>Ascomycota</taxon>
        <taxon>Pezizomycotina</taxon>
        <taxon>Dothideomycetes</taxon>
        <taxon>Pleosporomycetidae</taxon>
        <taxon>Pleosporales</taxon>
        <taxon>Corynesporascaceae</taxon>
        <taxon>Corynespora</taxon>
    </lineage>
</organism>
<dbReference type="Proteomes" id="UP000240883">
    <property type="component" value="Unassembled WGS sequence"/>
</dbReference>
<evidence type="ECO:0008006" key="3">
    <source>
        <dbReference type="Google" id="ProtNLM"/>
    </source>
</evidence>
<proteinExistence type="predicted"/>
<dbReference type="OrthoDB" id="2823490at2759"/>
<evidence type="ECO:0000313" key="2">
    <source>
        <dbReference type="Proteomes" id="UP000240883"/>
    </source>
</evidence>
<gene>
    <name evidence="1" type="ORF">BS50DRAFT_323782</name>
</gene>
<dbReference type="AlphaFoldDB" id="A0A2T2NTP0"/>
<protein>
    <recommendedName>
        <fullName evidence="3">F-box domain-containing protein</fullName>
    </recommendedName>
</protein>
<sequence>MAQFLDLPREIRDMIYAAVLTSERPRPTLGEEQWLFRFRRIFEPQSSHHGEYGCAYSLEDTPGTCGNLLQCSRQVNAEMMEAIGRAKRRELLAVKLDCIAEDESFHYFTWLSVPLVTTTRSIQEGKSRMPNWADRVMERYLTSPHRVLSSGCLAYYRSSTLIHQLWVDVRLAGDRSAKWFRNSSPPDRTSWAICAALKRIFEKGPHFSNMKETDHETTVEELVLNVVPPPNVPQDKFLPEDFPTDGVRDGLVHPQTVARELVDVWNKIWAGDDFKGGFYQMLLERIKRVRICVNSQTWRVRELRLELDRGQAERRRIAARVGW</sequence>
<evidence type="ECO:0000313" key="1">
    <source>
        <dbReference type="EMBL" id="PSN68754.1"/>
    </source>
</evidence>
<keyword evidence="2" id="KW-1185">Reference proteome</keyword>
<accession>A0A2T2NTP0</accession>
<dbReference type="STRING" id="1448308.A0A2T2NTP0"/>